<evidence type="ECO:0000313" key="3">
    <source>
        <dbReference type="EMBL" id="NEN07019.1"/>
    </source>
</evidence>
<evidence type="ECO:0000256" key="2">
    <source>
        <dbReference type="SAM" id="Phobius"/>
    </source>
</evidence>
<comment type="caution">
    <text evidence="3">The sequence shown here is derived from an EMBL/GenBank/DDBJ whole genome shotgun (WGS) entry which is preliminary data.</text>
</comment>
<keyword evidence="2" id="KW-1133">Transmembrane helix</keyword>
<dbReference type="AlphaFoldDB" id="A0A6L9Y011"/>
<name>A0A6L9Y011_9MICO</name>
<accession>A0A6L9Y011</accession>
<feature type="transmembrane region" description="Helical" evidence="2">
    <location>
        <begin position="38"/>
        <end position="57"/>
    </location>
</feature>
<gene>
    <name evidence="3" type="ORF">G3T36_14230</name>
</gene>
<dbReference type="InterPro" id="IPR019277">
    <property type="entry name" value="DUF2304"/>
</dbReference>
<dbReference type="Pfam" id="PF10066">
    <property type="entry name" value="DUF2304"/>
    <property type="match status" value="1"/>
</dbReference>
<dbReference type="Proteomes" id="UP000474967">
    <property type="component" value="Unassembled WGS sequence"/>
</dbReference>
<keyword evidence="4" id="KW-1185">Reference proteome</keyword>
<sequence length="139" mass="14942">MENGQFVIKIILVVAFAAFAVFLMLPGRGVRHAAIRRLVMVALLAITVLAVVFPSAVNQVAHFVGVGRGTDLLLYGLIVVFIGNSILVQRRYRNTERQITELARQLAILQAPPPGSVAPVEEPLAQHPADATGSQTPIP</sequence>
<keyword evidence="2" id="KW-0812">Transmembrane</keyword>
<evidence type="ECO:0000256" key="1">
    <source>
        <dbReference type="SAM" id="MobiDB-lite"/>
    </source>
</evidence>
<feature type="transmembrane region" description="Helical" evidence="2">
    <location>
        <begin position="6"/>
        <end position="26"/>
    </location>
</feature>
<organism evidence="3 4">
    <name type="scientific">Leifsonia tongyongensis</name>
    <dbReference type="NCBI Taxonomy" id="1268043"/>
    <lineage>
        <taxon>Bacteria</taxon>
        <taxon>Bacillati</taxon>
        <taxon>Actinomycetota</taxon>
        <taxon>Actinomycetes</taxon>
        <taxon>Micrococcales</taxon>
        <taxon>Microbacteriaceae</taxon>
        <taxon>Leifsonia</taxon>
    </lineage>
</organism>
<reference evidence="3 4" key="1">
    <citation type="journal article" date="2014" name="J. Microbiol.">
        <title>Diaminobutyricibacter tongyongensis gen. nov., sp. nov. and Homoserinibacter gongjuensis gen. nov., sp. nov. belong to the family Microbacteriaceae.</title>
        <authorList>
            <person name="Kim S.J."/>
            <person name="Ahn J.H."/>
            <person name="Weon H.Y."/>
            <person name="Hamada M."/>
            <person name="Suzuki K."/>
            <person name="Kwon S.W."/>
        </authorList>
    </citation>
    <scope>NUCLEOTIDE SEQUENCE [LARGE SCALE GENOMIC DNA]</scope>
    <source>
        <strain evidence="3 4">NBRC 108724</strain>
    </source>
</reference>
<feature type="region of interest" description="Disordered" evidence="1">
    <location>
        <begin position="113"/>
        <end position="139"/>
    </location>
</feature>
<proteinExistence type="predicted"/>
<keyword evidence="2" id="KW-0472">Membrane</keyword>
<protein>
    <submittedName>
        <fullName evidence="3">DUF2304 domain-containing protein</fullName>
    </submittedName>
</protein>
<evidence type="ECO:0000313" key="4">
    <source>
        <dbReference type="Proteomes" id="UP000474967"/>
    </source>
</evidence>
<feature type="transmembrane region" description="Helical" evidence="2">
    <location>
        <begin position="72"/>
        <end position="88"/>
    </location>
</feature>
<dbReference type="EMBL" id="JAAGWY010000003">
    <property type="protein sequence ID" value="NEN07019.1"/>
    <property type="molecule type" value="Genomic_DNA"/>
</dbReference>
<dbReference type="RefSeq" id="WP_163290480.1">
    <property type="nucleotide sequence ID" value="NZ_JAAGWY010000003.1"/>
</dbReference>